<evidence type="ECO:0008006" key="3">
    <source>
        <dbReference type="Google" id="ProtNLM"/>
    </source>
</evidence>
<gene>
    <name evidence="1" type="ORF">G3T16_14920</name>
</gene>
<dbReference type="AlphaFoldDB" id="A0A6C0U6D7"/>
<protein>
    <recommendedName>
        <fullName evidence="3">Phosphatase</fullName>
    </recommendedName>
</protein>
<keyword evidence="2" id="KW-1185">Reference proteome</keyword>
<organism evidence="1 2">
    <name type="scientific">Kineobactrum salinum</name>
    <dbReference type="NCBI Taxonomy" id="2708301"/>
    <lineage>
        <taxon>Bacteria</taxon>
        <taxon>Pseudomonadati</taxon>
        <taxon>Pseudomonadota</taxon>
        <taxon>Gammaproteobacteria</taxon>
        <taxon>Cellvibrionales</taxon>
        <taxon>Halieaceae</taxon>
        <taxon>Kineobactrum</taxon>
    </lineage>
</organism>
<reference evidence="1 2" key="1">
    <citation type="submission" date="2020-02" db="EMBL/GenBank/DDBJ databases">
        <title>Genome sequencing for Kineobactrum sp. M2.</title>
        <authorList>
            <person name="Park S.-J."/>
        </authorList>
    </citation>
    <scope>NUCLEOTIDE SEQUENCE [LARGE SCALE GENOMIC DNA]</scope>
    <source>
        <strain evidence="1 2">M2</strain>
    </source>
</reference>
<evidence type="ECO:0000313" key="1">
    <source>
        <dbReference type="EMBL" id="QIB66497.1"/>
    </source>
</evidence>
<dbReference type="EMBL" id="CP048711">
    <property type="protein sequence ID" value="QIB66497.1"/>
    <property type="molecule type" value="Genomic_DNA"/>
</dbReference>
<sequence length="110" mass="12184">MTGSFESHVGTPGGVHIAVVYHIADYAAFCEAMDSAVEDKVHIHCAANYRVSAFYSLYAQSRGLWGDDEAQAFIEDLWAPAEYPVWLNFIRTIRGNPGKGRKLVHPPFIG</sequence>
<evidence type="ECO:0000313" key="2">
    <source>
        <dbReference type="Proteomes" id="UP000477680"/>
    </source>
</evidence>
<dbReference type="KEGG" id="kim:G3T16_14920"/>
<name>A0A6C0U6D7_9GAMM</name>
<accession>A0A6C0U6D7</accession>
<dbReference type="InterPro" id="IPR029021">
    <property type="entry name" value="Prot-tyrosine_phosphatase-like"/>
</dbReference>
<dbReference type="Proteomes" id="UP000477680">
    <property type="component" value="Chromosome"/>
</dbReference>
<proteinExistence type="predicted"/>
<dbReference type="Gene3D" id="3.90.190.10">
    <property type="entry name" value="Protein tyrosine phosphatase superfamily"/>
    <property type="match status" value="1"/>
</dbReference>
<dbReference type="RefSeq" id="WP_163495931.1">
    <property type="nucleotide sequence ID" value="NZ_CP048711.1"/>
</dbReference>